<dbReference type="SFLD" id="SFLDG01180">
    <property type="entry name" value="SUF1"/>
    <property type="match status" value="1"/>
</dbReference>
<protein>
    <recommendedName>
        <fullName evidence="6">Thioredoxin-like fold domain-containing protein</fullName>
    </recommendedName>
</protein>
<evidence type="ECO:0008006" key="6">
    <source>
        <dbReference type="Google" id="ProtNLM"/>
    </source>
</evidence>
<dbReference type="InterPro" id="IPR033468">
    <property type="entry name" value="Metaxin_GST"/>
</dbReference>
<dbReference type="GO" id="GO:0005737">
    <property type="term" value="C:cytoplasm"/>
    <property type="evidence" value="ECO:0007669"/>
    <property type="project" value="TreeGrafter"/>
</dbReference>
<dbReference type="InterPro" id="IPR036282">
    <property type="entry name" value="Glutathione-S-Trfase_C_sf"/>
</dbReference>
<dbReference type="HOGENOM" id="CLU_044137_1_2_1"/>
<comment type="similarity">
    <text evidence="1">Belongs to the FAX family.</text>
</comment>
<dbReference type="OrthoDB" id="5809458at2759"/>
<sequence>MITRSPPHLIVYRGWLDKGKYTWSPFVTKIEFRLRHAGLRYTAEVGGPRVAPKGKIPYVDLSSLQNDAGTVPDLLGDTTFIIERLQSMDCLSQLNLNLTDEHKLNDLAIRALCEEKLCFYNMREKWLENYYVQRDKALWAVPYPMRVVIGFFIHRGVTHTLHGQGTGRFSDEEVRKLKTEVWQSIDNVLRQRLKPAMATEPAWILGGDAPTEADATLFGFIVSALVSESNPESRSLVKTFPSIIDYAERIHRRFFPDYEVWL</sequence>
<dbReference type="SUPFAM" id="SSF47616">
    <property type="entry name" value="GST C-terminal domain-like"/>
    <property type="match status" value="1"/>
</dbReference>
<evidence type="ECO:0000256" key="1">
    <source>
        <dbReference type="ARBA" id="ARBA00006475"/>
    </source>
</evidence>
<dbReference type="EMBL" id="KN847495">
    <property type="protein sequence ID" value="KIW16464.1"/>
    <property type="molecule type" value="Genomic_DNA"/>
</dbReference>
<evidence type="ECO:0000313" key="5">
    <source>
        <dbReference type="Proteomes" id="UP000053328"/>
    </source>
</evidence>
<organism evidence="4 5">
    <name type="scientific">Exophiala spinifera</name>
    <dbReference type="NCBI Taxonomy" id="91928"/>
    <lineage>
        <taxon>Eukaryota</taxon>
        <taxon>Fungi</taxon>
        <taxon>Dikarya</taxon>
        <taxon>Ascomycota</taxon>
        <taxon>Pezizomycotina</taxon>
        <taxon>Eurotiomycetes</taxon>
        <taxon>Chaetothyriomycetidae</taxon>
        <taxon>Chaetothyriales</taxon>
        <taxon>Herpotrichiellaceae</taxon>
        <taxon>Exophiala</taxon>
    </lineage>
</organism>
<dbReference type="GeneID" id="27333601"/>
<gene>
    <name evidence="4" type="ORF">PV08_06518</name>
</gene>
<dbReference type="VEuPathDB" id="FungiDB:PV08_06518"/>
<dbReference type="InterPro" id="IPR012336">
    <property type="entry name" value="Thioredoxin-like_fold"/>
</dbReference>
<dbReference type="Pfam" id="PF17172">
    <property type="entry name" value="GST_N_4"/>
    <property type="match status" value="1"/>
</dbReference>
<feature type="domain" description="Thioredoxin-like fold" evidence="3">
    <location>
        <begin position="25"/>
        <end position="128"/>
    </location>
</feature>
<feature type="domain" description="Metaxin glutathione S-transferase" evidence="2">
    <location>
        <begin position="202"/>
        <end position="250"/>
    </location>
</feature>
<dbReference type="Proteomes" id="UP000053328">
    <property type="component" value="Unassembled WGS sequence"/>
</dbReference>
<dbReference type="InterPro" id="IPR040079">
    <property type="entry name" value="Glutathione_S-Trfase"/>
</dbReference>
<dbReference type="STRING" id="91928.A0A0D2BYT1"/>
<dbReference type="RefSeq" id="XP_016236680.1">
    <property type="nucleotide sequence ID" value="XM_016380853.1"/>
</dbReference>
<dbReference type="AlphaFoldDB" id="A0A0D2BYT1"/>
<dbReference type="InterPro" id="IPR050931">
    <property type="entry name" value="Mito_Protein_Transport_Metaxin"/>
</dbReference>
<dbReference type="SFLD" id="SFLDS00019">
    <property type="entry name" value="Glutathione_Transferase_(cytos"/>
    <property type="match status" value="1"/>
</dbReference>
<dbReference type="InterPro" id="IPR026928">
    <property type="entry name" value="FAX/IsoI-like"/>
</dbReference>
<dbReference type="PANTHER" id="PTHR12289:SF41">
    <property type="entry name" value="FAILED AXON CONNECTIONS-RELATED"/>
    <property type="match status" value="1"/>
</dbReference>
<reference evidence="4 5" key="1">
    <citation type="submission" date="2015-01" db="EMBL/GenBank/DDBJ databases">
        <title>The Genome Sequence of Exophiala spinifera CBS89968.</title>
        <authorList>
            <consortium name="The Broad Institute Genomics Platform"/>
            <person name="Cuomo C."/>
            <person name="de Hoog S."/>
            <person name="Gorbushina A."/>
            <person name="Stielow B."/>
            <person name="Teixiera M."/>
            <person name="Abouelleil A."/>
            <person name="Chapman S.B."/>
            <person name="Priest M."/>
            <person name="Young S.K."/>
            <person name="Wortman J."/>
            <person name="Nusbaum C."/>
            <person name="Birren B."/>
        </authorList>
    </citation>
    <scope>NUCLEOTIDE SEQUENCE [LARGE SCALE GENOMIC DNA]</scope>
    <source>
        <strain evidence="4 5">CBS 89968</strain>
    </source>
</reference>
<name>A0A0D2BYT1_9EURO</name>
<keyword evidence="5" id="KW-1185">Reference proteome</keyword>
<evidence type="ECO:0000259" key="3">
    <source>
        <dbReference type="Pfam" id="PF17172"/>
    </source>
</evidence>
<proteinExistence type="inferred from homology"/>
<dbReference type="SFLD" id="SFLDG01200">
    <property type="entry name" value="SUF1.1"/>
    <property type="match status" value="1"/>
</dbReference>
<accession>A0A0D2BYT1</accession>
<dbReference type="PANTHER" id="PTHR12289">
    <property type="entry name" value="METAXIN RELATED"/>
    <property type="match status" value="1"/>
</dbReference>
<evidence type="ECO:0000259" key="2">
    <source>
        <dbReference type="Pfam" id="PF17171"/>
    </source>
</evidence>
<evidence type="ECO:0000313" key="4">
    <source>
        <dbReference type="EMBL" id="KIW16464.1"/>
    </source>
</evidence>
<dbReference type="Pfam" id="PF17171">
    <property type="entry name" value="GST_C_6"/>
    <property type="match status" value="1"/>
</dbReference>